<dbReference type="RefSeq" id="WP_143166045.1">
    <property type="nucleotide sequence ID" value="NZ_FQXS01000022.1"/>
</dbReference>
<reference evidence="4 5" key="1">
    <citation type="submission" date="2016-11" db="EMBL/GenBank/DDBJ databases">
        <authorList>
            <person name="Jaros S."/>
            <person name="Januszkiewicz K."/>
            <person name="Wedrychowicz H."/>
        </authorList>
    </citation>
    <scope>NUCLEOTIDE SEQUENCE [LARGE SCALE GENOMIC DNA]</scope>
    <source>
        <strain evidence="4 5">DSM 9705</strain>
    </source>
</reference>
<keyword evidence="5" id="KW-1185">Reference proteome</keyword>
<dbReference type="CDD" id="cd03354">
    <property type="entry name" value="LbH_SAT"/>
    <property type="match status" value="1"/>
</dbReference>
<dbReference type="AlphaFoldDB" id="A0A1M5XQE8"/>
<sequence length="343" mass="37359">MTTDKRTPSPATCTLNGAPCRTRTGATVLTDICEHQKVSASSKHHLVPGVVERLMQSWSTKECYDHISPVSIPSHGAVVTIIEQTRRILFPGYFTSAKLHAANLEYYIGNETAELYEKLAEQITMAIRHDCRRHGQPCTNCEVRANEMAYQFIERLPDIASILAQDIRATLEGDPAVNGPDEIIFSYPGLRAITVYRMAHELHALGVPIIPRIMTEWAHGETGIDINPGATIGPGLFIDHGTGVVVGETTVIGSNVRIYQGVTLGALSLPRDAGEKMKHKKRHPTIEDNVIIYSNATILGGDTVIGAGSVIGGNIWLTESVPAGTKVVLKRPELIYQHSRADA</sequence>
<evidence type="ECO:0000313" key="4">
    <source>
        <dbReference type="EMBL" id="SHI02041.1"/>
    </source>
</evidence>
<dbReference type="OrthoDB" id="9801456at2"/>
<keyword evidence="1" id="KW-0028">Amino-acid biosynthesis</keyword>
<gene>
    <name evidence="4" type="ORF">SAMN02745124_03258</name>
</gene>
<evidence type="ECO:0000256" key="3">
    <source>
        <dbReference type="ARBA" id="ARBA00023315"/>
    </source>
</evidence>
<organism evidence="4 5">
    <name type="scientific">Desulfofustis glycolicus DSM 9705</name>
    <dbReference type="NCBI Taxonomy" id="1121409"/>
    <lineage>
        <taxon>Bacteria</taxon>
        <taxon>Pseudomonadati</taxon>
        <taxon>Thermodesulfobacteriota</taxon>
        <taxon>Desulfobulbia</taxon>
        <taxon>Desulfobulbales</taxon>
        <taxon>Desulfocapsaceae</taxon>
        <taxon>Desulfofustis</taxon>
    </lineage>
</organism>
<dbReference type="STRING" id="1121409.SAMN02745124_03258"/>
<dbReference type="InterPro" id="IPR045304">
    <property type="entry name" value="LbH_SAT"/>
</dbReference>
<dbReference type="Proteomes" id="UP000184139">
    <property type="component" value="Unassembled WGS sequence"/>
</dbReference>
<keyword evidence="2 4" id="KW-0808">Transferase</keyword>
<dbReference type="Gene3D" id="1.10.3130.10">
    <property type="entry name" value="serine acetyltransferase, domain 1"/>
    <property type="match status" value="1"/>
</dbReference>
<evidence type="ECO:0000256" key="1">
    <source>
        <dbReference type="ARBA" id="ARBA00022605"/>
    </source>
</evidence>
<dbReference type="GO" id="GO:0008652">
    <property type="term" value="P:amino acid biosynthetic process"/>
    <property type="evidence" value="ECO:0007669"/>
    <property type="project" value="UniProtKB-KW"/>
</dbReference>
<dbReference type="PANTHER" id="PTHR42811">
    <property type="entry name" value="SERINE ACETYLTRANSFERASE"/>
    <property type="match status" value="1"/>
</dbReference>
<name>A0A1M5XQE8_9BACT</name>
<protein>
    <submittedName>
        <fullName evidence="4">Serine O-acetyltransferase</fullName>
    </submittedName>
</protein>
<dbReference type="EMBL" id="FQXS01000022">
    <property type="protein sequence ID" value="SHI02041.1"/>
    <property type="molecule type" value="Genomic_DNA"/>
</dbReference>
<accession>A0A1M5XQE8</accession>
<dbReference type="InterPro" id="IPR042122">
    <property type="entry name" value="Ser_AcTrfase_N_sf"/>
</dbReference>
<proteinExistence type="predicted"/>
<evidence type="ECO:0000256" key="2">
    <source>
        <dbReference type="ARBA" id="ARBA00022679"/>
    </source>
</evidence>
<dbReference type="InterPro" id="IPR011004">
    <property type="entry name" value="Trimer_LpxA-like_sf"/>
</dbReference>
<dbReference type="SUPFAM" id="SSF51161">
    <property type="entry name" value="Trimeric LpxA-like enzymes"/>
    <property type="match status" value="1"/>
</dbReference>
<dbReference type="GO" id="GO:0016746">
    <property type="term" value="F:acyltransferase activity"/>
    <property type="evidence" value="ECO:0007669"/>
    <property type="project" value="UniProtKB-KW"/>
</dbReference>
<evidence type="ECO:0000313" key="5">
    <source>
        <dbReference type="Proteomes" id="UP000184139"/>
    </source>
</evidence>
<dbReference type="Gene3D" id="2.160.10.10">
    <property type="entry name" value="Hexapeptide repeat proteins"/>
    <property type="match status" value="1"/>
</dbReference>
<keyword evidence="3" id="KW-0012">Acyltransferase</keyword>